<dbReference type="GO" id="GO:0003700">
    <property type="term" value="F:DNA-binding transcription factor activity"/>
    <property type="evidence" value="ECO:0007669"/>
    <property type="project" value="InterPro"/>
</dbReference>
<dbReference type="InterPro" id="IPR017887">
    <property type="entry name" value="TF_TCP_subgr"/>
</dbReference>
<dbReference type="GO" id="GO:0005634">
    <property type="term" value="C:nucleus"/>
    <property type="evidence" value="ECO:0007669"/>
    <property type="project" value="UniProtKB-SubCell"/>
</dbReference>
<feature type="compositionally biased region" description="Polar residues" evidence="6">
    <location>
        <begin position="35"/>
        <end position="44"/>
    </location>
</feature>
<reference evidence="8" key="1">
    <citation type="submission" date="2021-01" db="EMBL/GenBank/DDBJ databases">
        <title>Adiantum capillus-veneris genome.</title>
        <authorList>
            <person name="Fang Y."/>
            <person name="Liao Q."/>
        </authorList>
    </citation>
    <scope>NUCLEOTIDE SEQUENCE</scope>
    <source>
        <strain evidence="8">H3</strain>
        <tissue evidence="8">Leaf</tissue>
    </source>
</reference>
<feature type="region of interest" description="Disordered" evidence="6">
    <location>
        <begin position="32"/>
        <end position="59"/>
    </location>
</feature>
<comment type="subcellular location">
    <subcellularLocation>
        <location evidence="1">Nucleus</location>
    </subcellularLocation>
</comment>
<dbReference type="EMBL" id="JABFUD020000004">
    <property type="protein sequence ID" value="KAI5081501.1"/>
    <property type="molecule type" value="Genomic_DNA"/>
</dbReference>
<evidence type="ECO:0000256" key="2">
    <source>
        <dbReference type="ARBA" id="ARBA00023015"/>
    </source>
</evidence>
<keyword evidence="2" id="KW-0805">Transcription regulation</keyword>
<dbReference type="GO" id="GO:0043565">
    <property type="term" value="F:sequence-specific DNA binding"/>
    <property type="evidence" value="ECO:0007669"/>
    <property type="project" value="TreeGrafter"/>
</dbReference>
<dbReference type="Proteomes" id="UP000886520">
    <property type="component" value="Chromosome 4"/>
</dbReference>
<gene>
    <name evidence="8" type="ORF">GOP47_0004684</name>
</gene>
<evidence type="ECO:0000259" key="7">
    <source>
        <dbReference type="PROSITE" id="PS51369"/>
    </source>
</evidence>
<evidence type="ECO:0000256" key="4">
    <source>
        <dbReference type="ARBA" id="ARBA00023163"/>
    </source>
</evidence>
<dbReference type="OrthoDB" id="1927134at2759"/>
<keyword evidence="3" id="KW-0238">DNA-binding</keyword>
<dbReference type="PANTHER" id="PTHR31072:SF93">
    <property type="entry name" value="TRANSCRIPTION FACTOR TCP24"/>
    <property type="match status" value="1"/>
</dbReference>
<keyword evidence="4" id="KW-0804">Transcription</keyword>
<organism evidence="8 9">
    <name type="scientific">Adiantum capillus-veneris</name>
    <name type="common">Maidenhair fern</name>
    <dbReference type="NCBI Taxonomy" id="13818"/>
    <lineage>
        <taxon>Eukaryota</taxon>
        <taxon>Viridiplantae</taxon>
        <taxon>Streptophyta</taxon>
        <taxon>Embryophyta</taxon>
        <taxon>Tracheophyta</taxon>
        <taxon>Polypodiopsida</taxon>
        <taxon>Polypodiidae</taxon>
        <taxon>Polypodiales</taxon>
        <taxon>Pteridineae</taxon>
        <taxon>Pteridaceae</taxon>
        <taxon>Vittarioideae</taxon>
        <taxon>Adiantum</taxon>
    </lineage>
</organism>
<evidence type="ECO:0000256" key="1">
    <source>
        <dbReference type="ARBA" id="ARBA00004123"/>
    </source>
</evidence>
<sequence length="502" mass="54849">MRPRGATITRGRASAGQESSYEALQSMLSGEYTEESNGARTIRQTGGKDRHSKVFTSRGPRDRRVRLSVGTAIRFYDLQDRLGFEQPSKAVEWLLLHCQPSIRALPQLGTFHRRPHAQVAALPAPQPAALLSDHPSSHNMQAMNHKSSLENMTHYKNMHSQYRFGQLDHILRSQVATLQHQQRMQACLPNGNYSLNTHALYDAAHAQDQSIEEDIPQSSHPSSSGGSSDHPTSLSKASQKLLVEPTTCSSQSIFHSSPSCNFSQADQHALADVHISSFISDRNAAGIGITAQEAHEQGVLDLSQSMNLGASNMMALYGHSSVTDSNTGRLYGTPSRSASYPLIIGNKRSMENMRQRASFIDNSMHGTQTEGILLRAGTASSAEPNKYIDATLRWQQSIGAEANDVAKGAVMSFQMGQGEREDPLSVSNIEDTMQILYGKMGFSCSANLDVSPSESNSNNINSIAVAAAESNYDEDHGKASTDEQLYSARQSFDWALKHALLN</sequence>
<evidence type="ECO:0000313" key="9">
    <source>
        <dbReference type="Proteomes" id="UP000886520"/>
    </source>
</evidence>
<feature type="region of interest" description="Disordered" evidence="6">
    <location>
        <begin position="1"/>
        <end position="20"/>
    </location>
</feature>
<dbReference type="PANTHER" id="PTHR31072">
    <property type="entry name" value="TRANSCRIPTION FACTOR TCP4-RELATED"/>
    <property type="match status" value="1"/>
</dbReference>
<protein>
    <recommendedName>
        <fullName evidence="7">TCP domain-containing protein</fullName>
    </recommendedName>
</protein>
<feature type="compositionally biased region" description="Low complexity" evidence="6">
    <location>
        <begin position="218"/>
        <end position="235"/>
    </location>
</feature>
<dbReference type="Pfam" id="PF03634">
    <property type="entry name" value="TCP"/>
    <property type="match status" value="1"/>
</dbReference>
<dbReference type="InterPro" id="IPR005333">
    <property type="entry name" value="Transcription_factor_TCP"/>
</dbReference>
<name>A0A9D4V951_ADICA</name>
<feature type="domain" description="TCP" evidence="7">
    <location>
        <begin position="47"/>
        <end position="105"/>
    </location>
</feature>
<evidence type="ECO:0000256" key="6">
    <source>
        <dbReference type="SAM" id="MobiDB-lite"/>
    </source>
</evidence>
<evidence type="ECO:0000256" key="5">
    <source>
        <dbReference type="ARBA" id="ARBA00023242"/>
    </source>
</evidence>
<keyword evidence="5" id="KW-0539">Nucleus</keyword>
<proteinExistence type="predicted"/>
<dbReference type="AlphaFoldDB" id="A0A9D4V951"/>
<evidence type="ECO:0000256" key="3">
    <source>
        <dbReference type="ARBA" id="ARBA00023125"/>
    </source>
</evidence>
<dbReference type="PROSITE" id="PS51369">
    <property type="entry name" value="TCP"/>
    <property type="match status" value="1"/>
</dbReference>
<keyword evidence="9" id="KW-1185">Reference proteome</keyword>
<evidence type="ECO:0000313" key="8">
    <source>
        <dbReference type="EMBL" id="KAI5081501.1"/>
    </source>
</evidence>
<feature type="region of interest" description="Disordered" evidence="6">
    <location>
        <begin position="207"/>
        <end position="238"/>
    </location>
</feature>
<accession>A0A9D4V951</accession>
<comment type="caution">
    <text evidence="8">The sequence shown here is derived from an EMBL/GenBank/DDBJ whole genome shotgun (WGS) entry which is preliminary data.</text>
</comment>